<dbReference type="PRINTS" id="PR00092">
    <property type="entry name" value="TYROSINASE"/>
</dbReference>
<keyword evidence="5" id="KW-0186">Copper</keyword>
<dbReference type="Pfam" id="PF13519">
    <property type="entry name" value="VWA_2"/>
    <property type="match status" value="1"/>
</dbReference>
<dbReference type="InterPro" id="IPR002035">
    <property type="entry name" value="VWF_A"/>
</dbReference>
<dbReference type="PANTHER" id="PTHR11474">
    <property type="entry name" value="TYROSINASE FAMILY MEMBER"/>
    <property type="match status" value="1"/>
</dbReference>
<dbReference type="Gene3D" id="3.40.50.410">
    <property type="entry name" value="von Willebrand factor, type A domain"/>
    <property type="match status" value="1"/>
</dbReference>
<dbReference type="InterPro" id="IPR036465">
    <property type="entry name" value="vWFA_dom_sf"/>
</dbReference>
<dbReference type="GO" id="GO:0016491">
    <property type="term" value="F:oxidoreductase activity"/>
    <property type="evidence" value="ECO:0007669"/>
    <property type="project" value="UniProtKB-KW"/>
</dbReference>
<evidence type="ECO:0000256" key="3">
    <source>
        <dbReference type="ARBA" id="ARBA00022723"/>
    </source>
</evidence>
<dbReference type="GO" id="GO:0046872">
    <property type="term" value="F:metal ion binding"/>
    <property type="evidence" value="ECO:0007669"/>
    <property type="project" value="UniProtKB-KW"/>
</dbReference>
<evidence type="ECO:0000313" key="8">
    <source>
        <dbReference type="Proteomes" id="UP000324106"/>
    </source>
</evidence>
<dbReference type="PROSITE" id="PS50234">
    <property type="entry name" value="VWFA"/>
    <property type="match status" value="1"/>
</dbReference>
<gene>
    <name evidence="7" type="ORF">DEJ46_05950</name>
</gene>
<dbReference type="CDD" id="cd00198">
    <property type="entry name" value="vWFA"/>
    <property type="match status" value="1"/>
</dbReference>
<dbReference type="AlphaFoldDB" id="A0A5P2AKH5"/>
<reference evidence="7 8" key="1">
    <citation type="submission" date="2018-05" db="EMBL/GenBank/DDBJ databases">
        <title>Streptomyces venezuelae.</title>
        <authorList>
            <person name="Kim W."/>
            <person name="Lee N."/>
            <person name="Cho B.-K."/>
        </authorList>
    </citation>
    <scope>NUCLEOTIDE SEQUENCE [LARGE SCALE GENOMIC DNA]</scope>
    <source>
        <strain evidence="7 8">ATCC 15068</strain>
    </source>
</reference>
<accession>A0A5P2AKH5</accession>
<dbReference type="OrthoDB" id="2874181at2"/>
<evidence type="ECO:0000259" key="6">
    <source>
        <dbReference type="PROSITE" id="PS50234"/>
    </source>
</evidence>
<proteinExistence type="inferred from homology"/>
<dbReference type="Proteomes" id="UP000324106">
    <property type="component" value="Chromosome"/>
</dbReference>
<dbReference type="EMBL" id="CP029194">
    <property type="protein sequence ID" value="QES18684.1"/>
    <property type="molecule type" value="Genomic_DNA"/>
</dbReference>
<comment type="cofactor">
    <cofactor evidence="1">
        <name>Cu(2+)</name>
        <dbReference type="ChEBI" id="CHEBI:29036"/>
    </cofactor>
</comment>
<dbReference type="SUPFAM" id="SSF48056">
    <property type="entry name" value="Di-copper centre-containing domain"/>
    <property type="match status" value="1"/>
</dbReference>
<dbReference type="Gene3D" id="1.10.1280.10">
    <property type="entry name" value="Di-copper center containing domain from catechol oxidase"/>
    <property type="match status" value="1"/>
</dbReference>
<dbReference type="InterPro" id="IPR008922">
    <property type="entry name" value="Di-copper_centre_dom_sf"/>
</dbReference>
<protein>
    <recommendedName>
        <fullName evidence="6">VWFA domain-containing protein</fullName>
    </recommendedName>
</protein>
<evidence type="ECO:0000256" key="1">
    <source>
        <dbReference type="ARBA" id="ARBA00001973"/>
    </source>
</evidence>
<dbReference type="InterPro" id="IPR002227">
    <property type="entry name" value="Tyrosinase_Cu-bd"/>
</dbReference>
<keyword evidence="3" id="KW-0479">Metal-binding</keyword>
<evidence type="ECO:0000256" key="5">
    <source>
        <dbReference type="ARBA" id="ARBA00023008"/>
    </source>
</evidence>
<dbReference type="Pfam" id="PF00264">
    <property type="entry name" value="Tyrosinase"/>
    <property type="match status" value="1"/>
</dbReference>
<evidence type="ECO:0000313" key="7">
    <source>
        <dbReference type="EMBL" id="QES18684.1"/>
    </source>
</evidence>
<keyword evidence="4" id="KW-0560">Oxidoreductase</keyword>
<evidence type="ECO:0000256" key="4">
    <source>
        <dbReference type="ARBA" id="ARBA00023002"/>
    </source>
</evidence>
<evidence type="ECO:0000256" key="2">
    <source>
        <dbReference type="ARBA" id="ARBA00009928"/>
    </source>
</evidence>
<organism evidence="7 8">
    <name type="scientific">Streptomyces venezuelae</name>
    <dbReference type="NCBI Taxonomy" id="54571"/>
    <lineage>
        <taxon>Bacteria</taxon>
        <taxon>Bacillati</taxon>
        <taxon>Actinomycetota</taxon>
        <taxon>Actinomycetes</taxon>
        <taxon>Kitasatosporales</taxon>
        <taxon>Streptomycetaceae</taxon>
        <taxon>Streptomyces</taxon>
    </lineage>
</organism>
<dbReference type="RefSeq" id="WP_150264504.1">
    <property type="nucleotide sequence ID" value="NZ_CP029194.1"/>
</dbReference>
<dbReference type="SMART" id="SM00327">
    <property type="entry name" value="VWA"/>
    <property type="match status" value="1"/>
</dbReference>
<dbReference type="InterPro" id="IPR050316">
    <property type="entry name" value="Tyrosinase/Hemocyanin"/>
</dbReference>
<comment type="similarity">
    <text evidence="2">Belongs to the tyrosinase family.</text>
</comment>
<dbReference type="PROSITE" id="PS00498">
    <property type="entry name" value="TYROSINASE_2"/>
    <property type="match status" value="1"/>
</dbReference>
<dbReference type="SUPFAM" id="SSF53300">
    <property type="entry name" value="vWA-like"/>
    <property type="match status" value="1"/>
</dbReference>
<sequence>MNIRKNIYSLTAQELADFQDALNAIKADGSYDDFIERHHHAMMEATPLSGETVNPSVRNVAHRGPAFLPWHRYFCRELELLLQAKRKNVTLPYWDEAADAVAPAAAALWNTDPNAGPVYVGGDGDGPNGEVTTGPFKHWTALIEDLETGGLVPRQGILRALGSTGGPEARNKPLFPTAAQVENMLVNWGVYDTAPWSTASQGSFRNRLEGWERIVPPQGVPPAELGSQMHNRVHIWVGGDMGPGTSPNDPVFFLHHCNADRLWARWQHTHPTAPYLPASGGPLGHNLGDTMGHLVTTDATPARSLDYRRSLGFIYDTDPPLVEQVSPTVHFQDVPTLETVWRPAVFRIRAGAPVHLEVVSGSGPAAPYAVTSQGGRVTHTPVADSAPFDLVRVWLAFTGAATPGAAAAGAVKIRCVETGQVFDFTLTGNTAPRETTGVVFALDKSLSMAQPTSNGHSHMQMVREAVARGVELIRDDSGAGLVTFDQDAHPEVKLSPFAPALSQRADVLAAINAVEPGGDTSLGDGVTAAQQTMNANGRAFTSRALVVVTDGLENQPKFLHEVGGTIGTRTFAIVAGPANPVSAPSLTRLANGTGGRLLLTDTPGTDAEGFFRLSTYIQQVLASAADEDVVTETSGVVTPGEEVRVPFQLNETDIEATVILSLDVPSVSLELETPAGRVLTESELTALGAAVRHTTNPNMIFCRFRLPIPAGTGAHSGTWHVNLKADERVLREETDKLRTEADKDPARSAELDRLTAHGPRYSVVVTAWSNLRLNSRVTQPSMEPGATIRFDAALAEFGRPVESRADVEAEVRRPDGVVVTVPLDEEVPGAFRGDLTATMAGVWQARITARGHTYGRTRFARQQRLDVAVLVGGDQPPAPVVGTDVDGND</sequence>
<name>A0A5P2AKH5_STRVZ</name>
<feature type="domain" description="VWFA" evidence="6">
    <location>
        <begin position="437"/>
        <end position="620"/>
    </location>
</feature>
<dbReference type="PANTHER" id="PTHR11474:SF126">
    <property type="entry name" value="TYROSINASE-LIKE PROTEIN TYR-1-RELATED"/>
    <property type="match status" value="1"/>
</dbReference>